<dbReference type="GO" id="GO:0030424">
    <property type="term" value="C:axon"/>
    <property type="evidence" value="ECO:0007669"/>
    <property type="project" value="TreeGrafter"/>
</dbReference>
<dbReference type="SMART" id="SM00406">
    <property type="entry name" value="IGv"/>
    <property type="match status" value="1"/>
</dbReference>
<protein>
    <submittedName>
        <fullName evidence="11">OX-2 membrane glycoprotein</fullName>
    </submittedName>
</protein>
<dbReference type="PANTHER" id="PTHR46841:SF3">
    <property type="entry name" value="OX-2 MEMBRANE GLYCOPROTEIN"/>
    <property type="match status" value="1"/>
</dbReference>
<evidence type="ECO:0000313" key="11">
    <source>
        <dbReference type="EMBL" id="KGL79207.1"/>
    </source>
</evidence>
<evidence type="ECO:0000256" key="4">
    <source>
        <dbReference type="ARBA" id="ARBA00022989"/>
    </source>
</evidence>
<dbReference type="PROSITE" id="PS50835">
    <property type="entry name" value="IG_LIKE"/>
    <property type="match status" value="2"/>
</dbReference>
<gene>
    <name evidence="11" type="ORF">N309_10864</name>
</gene>
<name>A0A099ZBS9_TINGU</name>
<feature type="domain" description="Ig-like" evidence="10">
    <location>
        <begin position="128"/>
        <end position="197"/>
    </location>
</feature>
<dbReference type="STRING" id="94827.A0A099ZBS9"/>
<keyword evidence="6" id="KW-1015">Disulfide bond</keyword>
<dbReference type="GO" id="GO:0043025">
    <property type="term" value="C:neuronal cell body"/>
    <property type="evidence" value="ECO:0007669"/>
    <property type="project" value="TreeGrafter"/>
</dbReference>
<dbReference type="GO" id="GO:0016020">
    <property type="term" value="C:membrane"/>
    <property type="evidence" value="ECO:0007669"/>
    <property type="project" value="UniProtKB-SubCell"/>
</dbReference>
<dbReference type="Gene3D" id="2.60.40.10">
    <property type="entry name" value="Immunoglobulins"/>
    <property type="match status" value="2"/>
</dbReference>
<dbReference type="GO" id="GO:0034113">
    <property type="term" value="P:heterotypic cell-cell adhesion"/>
    <property type="evidence" value="ECO:0007669"/>
    <property type="project" value="TreeGrafter"/>
</dbReference>
<evidence type="ECO:0000259" key="10">
    <source>
        <dbReference type="PROSITE" id="PS50835"/>
    </source>
</evidence>
<dbReference type="InterPro" id="IPR003599">
    <property type="entry name" value="Ig_sub"/>
</dbReference>
<evidence type="ECO:0000256" key="8">
    <source>
        <dbReference type="ARBA" id="ARBA00023319"/>
    </source>
</evidence>
<dbReference type="InterPro" id="IPR013783">
    <property type="entry name" value="Ig-like_fold"/>
</dbReference>
<keyword evidence="12" id="KW-1185">Reference proteome</keyword>
<keyword evidence="2 9" id="KW-0812">Transmembrane</keyword>
<dbReference type="SUPFAM" id="SSF48726">
    <property type="entry name" value="Immunoglobulin"/>
    <property type="match status" value="2"/>
</dbReference>
<feature type="non-terminal residue" evidence="11">
    <location>
        <position position="233"/>
    </location>
</feature>
<proteinExistence type="predicted"/>
<keyword evidence="8" id="KW-0393">Immunoglobulin domain</keyword>
<feature type="transmembrane region" description="Helical" evidence="9">
    <location>
        <begin position="204"/>
        <end position="225"/>
    </location>
</feature>
<dbReference type="AlphaFoldDB" id="A0A099ZBS9"/>
<dbReference type="InterPro" id="IPR013106">
    <property type="entry name" value="Ig_V-set"/>
</dbReference>
<evidence type="ECO:0000256" key="5">
    <source>
        <dbReference type="ARBA" id="ARBA00023136"/>
    </source>
</evidence>
<keyword evidence="4 9" id="KW-1133">Transmembrane helix</keyword>
<feature type="non-terminal residue" evidence="11">
    <location>
        <position position="1"/>
    </location>
</feature>
<dbReference type="Proteomes" id="UP000053641">
    <property type="component" value="Unassembled WGS sequence"/>
</dbReference>
<dbReference type="InterPro" id="IPR007110">
    <property type="entry name" value="Ig-like_dom"/>
</dbReference>
<evidence type="ECO:0000256" key="2">
    <source>
        <dbReference type="ARBA" id="ARBA00022692"/>
    </source>
</evidence>
<keyword evidence="7" id="KW-0325">Glycoprotein</keyword>
<comment type="subcellular location">
    <subcellularLocation>
        <location evidence="1">Membrane</location>
        <topology evidence="1">Single-pass type I membrane protein</topology>
    </subcellularLocation>
</comment>
<dbReference type="PANTHER" id="PTHR46841">
    <property type="entry name" value="OX-2 MEMBRANE GLYCOPROTEIN"/>
    <property type="match status" value="1"/>
</dbReference>
<feature type="domain" description="Ig-like" evidence="10">
    <location>
        <begin position="1"/>
        <end position="101"/>
    </location>
</feature>
<accession>A0A099ZBS9</accession>
<evidence type="ECO:0000256" key="1">
    <source>
        <dbReference type="ARBA" id="ARBA00004479"/>
    </source>
</evidence>
<dbReference type="InterPro" id="IPR036179">
    <property type="entry name" value="Ig-like_dom_sf"/>
</dbReference>
<evidence type="ECO:0000256" key="7">
    <source>
        <dbReference type="ARBA" id="ARBA00023180"/>
    </source>
</evidence>
<dbReference type="GO" id="GO:0150079">
    <property type="term" value="P:negative regulation of neuroinflammatory response"/>
    <property type="evidence" value="ECO:0007669"/>
    <property type="project" value="TreeGrafter"/>
</dbReference>
<evidence type="ECO:0000313" key="12">
    <source>
        <dbReference type="Proteomes" id="UP000053641"/>
    </source>
</evidence>
<evidence type="ECO:0000256" key="6">
    <source>
        <dbReference type="ARBA" id="ARBA00023157"/>
    </source>
</evidence>
<keyword evidence="5 9" id="KW-0472">Membrane</keyword>
<dbReference type="Pfam" id="PF07686">
    <property type="entry name" value="V-set"/>
    <property type="match status" value="1"/>
</dbReference>
<evidence type="ECO:0000256" key="9">
    <source>
        <dbReference type="SAM" id="Phobius"/>
    </source>
</evidence>
<evidence type="ECO:0000256" key="3">
    <source>
        <dbReference type="ARBA" id="ARBA00022729"/>
    </source>
</evidence>
<dbReference type="GO" id="GO:0009986">
    <property type="term" value="C:cell surface"/>
    <property type="evidence" value="ECO:0007669"/>
    <property type="project" value="TreeGrafter"/>
</dbReference>
<keyword evidence="3" id="KW-0732">Signal</keyword>
<dbReference type="SMART" id="SM00409">
    <property type="entry name" value="IG"/>
    <property type="match status" value="1"/>
</dbReference>
<dbReference type="EMBL" id="KL891810">
    <property type="protein sequence ID" value="KGL79207.1"/>
    <property type="molecule type" value="Genomic_DNA"/>
</dbReference>
<sequence>VVTQTSYQKAKIGDKVTLSCVLREPKEVLQVTWQKNLEKFPMNIATYSNIIGLKIHESFQNRINFTSLLLNETSITFWDARLDDTGCYTCLFNVFAHGSLSGNTCLHVFGLNASVHYNISDGHLTAICEAVGLPEPTISWNDLFSSTPTQKEVRHSNGVVSITSTLEIYDVHSLREQELTCKVSNKNEELELPLKIKKEEAFSFLWLIILGILLLCGLTVTAVCWRKRTCKRS</sequence>
<dbReference type="GO" id="GO:0098632">
    <property type="term" value="F:cell-cell adhesion mediator activity"/>
    <property type="evidence" value="ECO:0007669"/>
    <property type="project" value="InterPro"/>
</dbReference>
<organism evidence="11 12">
    <name type="scientific">Tinamus guttatus</name>
    <name type="common">White-throated tinamou</name>
    <dbReference type="NCBI Taxonomy" id="94827"/>
    <lineage>
        <taxon>Eukaryota</taxon>
        <taxon>Metazoa</taxon>
        <taxon>Chordata</taxon>
        <taxon>Craniata</taxon>
        <taxon>Vertebrata</taxon>
        <taxon>Euteleostomi</taxon>
        <taxon>Archelosauria</taxon>
        <taxon>Archosauria</taxon>
        <taxon>Dinosauria</taxon>
        <taxon>Saurischia</taxon>
        <taxon>Theropoda</taxon>
        <taxon>Coelurosauria</taxon>
        <taxon>Aves</taxon>
        <taxon>Palaeognathae</taxon>
        <taxon>Tinamiformes</taxon>
        <taxon>Tinamidae</taxon>
        <taxon>Tinamus</taxon>
    </lineage>
</organism>
<dbReference type="InterPro" id="IPR047164">
    <property type="entry name" value="OX2G-like"/>
</dbReference>
<reference evidence="11 12" key="1">
    <citation type="submission" date="2014-06" db="EMBL/GenBank/DDBJ databases">
        <title>Genome evolution of avian class.</title>
        <authorList>
            <person name="Zhang G."/>
            <person name="Li C."/>
        </authorList>
    </citation>
    <scope>NUCLEOTIDE SEQUENCE [LARGE SCALE GENOMIC DNA]</scope>
    <source>
        <strain evidence="11">BGI_N309</strain>
    </source>
</reference>